<dbReference type="SMR" id="A0AAJ7U3Y4"/>
<sequence>MVRSAFLTIAPPHVPHAHKQATTCRRVPPAAAVVVVVVYKSRVRTEQREAERERRAAVVGNQKESLAMAFRSFAMCALVASLCVVPQTRAKVFARCDLAKTLHAMGVESFGKASLGDWMCLAFAESSYNTAATHPNPNGSTDYGIFQINSKWWCDNGTKGHNACKIKCSELLGSDITESVTCAKLVLKEQGLEAWDGWKAKCRGKDLSAYVQGCKLSP</sequence>
<dbReference type="PANTHER" id="PTHR11407">
    <property type="entry name" value="LYSOZYME C"/>
    <property type="match status" value="1"/>
</dbReference>
<keyword evidence="5" id="KW-0081">Bacteriolytic enzyme</keyword>
<dbReference type="GO" id="GO:0003796">
    <property type="term" value="F:lysozyme activity"/>
    <property type="evidence" value="ECO:0007669"/>
    <property type="project" value="UniProtKB-EC"/>
</dbReference>
<dbReference type="RefSeq" id="XP_032828211.1">
    <property type="nucleotide sequence ID" value="XM_032972320.1"/>
</dbReference>
<keyword evidence="11" id="KW-1185">Reference proteome</keyword>
<dbReference type="PANTHER" id="PTHR11407:SF28">
    <property type="entry name" value="LYSOZYME C"/>
    <property type="match status" value="1"/>
</dbReference>
<evidence type="ECO:0000256" key="1">
    <source>
        <dbReference type="ARBA" id="ARBA00000632"/>
    </source>
</evidence>
<reference evidence="12" key="1">
    <citation type="submission" date="2025-08" db="UniProtKB">
        <authorList>
            <consortium name="RefSeq"/>
        </authorList>
    </citation>
    <scope>IDENTIFICATION</scope>
    <source>
        <tissue evidence="12">Sperm</tissue>
    </source>
</reference>
<dbReference type="InterPro" id="IPR000974">
    <property type="entry name" value="Glyco_hydro_22_lys"/>
</dbReference>
<dbReference type="Proteomes" id="UP001318040">
    <property type="component" value="Chromosome 48"/>
</dbReference>
<dbReference type="EC" id="3.2.1.17" evidence="3"/>
<evidence type="ECO:0000313" key="12">
    <source>
        <dbReference type="RefSeq" id="XP_032828211.1"/>
    </source>
</evidence>
<comment type="similarity">
    <text evidence="2 9">Belongs to the glycosyl hydrolase 22 family.</text>
</comment>
<dbReference type="PROSITE" id="PS51348">
    <property type="entry name" value="GLYCOSYL_HYDROL_F22_2"/>
    <property type="match status" value="1"/>
</dbReference>
<dbReference type="GO" id="GO:0042742">
    <property type="term" value="P:defense response to bacterium"/>
    <property type="evidence" value="ECO:0007669"/>
    <property type="project" value="UniProtKB-KW"/>
</dbReference>
<evidence type="ECO:0000256" key="5">
    <source>
        <dbReference type="ARBA" id="ARBA00022638"/>
    </source>
</evidence>
<feature type="domain" description="Glycosyl hydrolases family 22 (GH22)" evidence="10">
    <location>
        <begin position="164"/>
        <end position="182"/>
    </location>
</feature>
<evidence type="ECO:0000256" key="4">
    <source>
        <dbReference type="ARBA" id="ARBA00022529"/>
    </source>
</evidence>
<evidence type="ECO:0000259" key="10">
    <source>
        <dbReference type="PROSITE" id="PS00128"/>
    </source>
</evidence>
<dbReference type="PRINTS" id="PR00135">
    <property type="entry name" value="LYZLACT"/>
</dbReference>
<dbReference type="CDD" id="cd16897">
    <property type="entry name" value="LYZ_C"/>
    <property type="match status" value="1"/>
</dbReference>
<gene>
    <name evidence="12" type="primary">LOC116952716</name>
</gene>
<dbReference type="PRINTS" id="PR00137">
    <property type="entry name" value="LYSOZYME"/>
</dbReference>
<comment type="catalytic activity">
    <reaction evidence="1">
        <text>Hydrolysis of (1-&gt;4)-beta-linkages between N-acetylmuramic acid and N-acetyl-D-glucosamine residues in a peptidoglycan and between N-acetyl-D-glucosamine residues in chitodextrins.</text>
        <dbReference type="EC" id="3.2.1.17"/>
    </reaction>
</comment>
<dbReference type="InterPro" id="IPR001916">
    <property type="entry name" value="Glyco_hydro_22"/>
</dbReference>
<dbReference type="Gene3D" id="1.10.530.10">
    <property type="match status" value="1"/>
</dbReference>
<keyword evidence="6" id="KW-0378">Hydrolase</keyword>
<keyword evidence="8" id="KW-0326">Glycosidase</keyword>
<dbReference type="SUPFAM" id="SSF53955">
    <property type="entry name" value="Lysozyme-like"/>
    <property type="match status" value="1"/>
</dbReference>
<dbReference type="GO" id="GO:0031640">
    <property type="term" value="P:killing of cells of another organism"/>
    <property type="evidence" value="ECO:0007669"/>
    <property type="project" value="UniProtKB-KW"/>
</dbReference>
<protein>
    <recommendedName>
        <fullName evidence="3">lysozyme</fullName>
        <ecNumber evidence="3">3.2.1.17</ecNumber>
    </recommendedName>
</protein>
<dbReference type="KEGG" id="pmrn:116952716"/>
<evidence type="ECO:0000256" key="7">
    <source>
        <dbReference type="ARBA" id="ARBA00023157"/>
    </source>
</evidence>
<name>A0AAJ7U3Y4_PETMA</name>
<dbReference type="PROSITE" id="PS00128">
    <property type="entry name" value="GLYCOSYL_HYDROL_F22_1"/>
    <property type="match status" value="1"/>
</dbReference>
<accession>A0AAJ7U3Y4</accession>
<organism evidence="11 12">
    <name type="scientific">Petromyzon marinus</name>
    <name type="common">Sea lamprey</name>
    <dbReference type="NCBI Taxonomy" id="7757"/>
    <lineage>
        <taxon>Eukaryota</taxon>
        <taxon>Metazoa</taxon>
        <taxon>Chordata</taxon>
        <taxon>Craniata</taxon>
        <taxon>Vertebrata</taxon>
        <taxon>Cyclostomata</taxon>
        <taxon>Hyperoartia</taxon>
        <taxon>Petromyzontiformes</taxon>
        <taxon>Petromyzontidae</taxon>
        <taxon>Petromyzon</taxon>
    </lineage>
</organism>
<dbReference type="InterPro" id="IPR023346">
    <property type="entry name" value="Lysozyme-like_dom_sf"/>
</dbReference>
<dbReference type="InterPro" id="IPR019799">
    <property type="entry name" value="Glyco_hydro_22_CS"/>
</dbReference>
<dbReference type="Pfam" id="PF00062">
    <property type="entry name" value="Lys"/>
    <property type="match status" value="1"/>
</dbReference>
<evidence type="ECO:0000256" key="6">
    <source>
        <dbReference type="ARBA" id="ARBA00022801"/>
    </source>
</evidence>
<evidence type="ECO:0000256" key="8">
    <source>
        <dbReference type="ARBA" id="ARBA00023295"/>
    </source>
</evidence>
<dbReference type="AlphaFoldDB" id="A0AAJ7U3Y4"/>
<keyword evidence="7" id="KW-1015">Disulfide bond</keyword>
<evidence type="ECO:0000256" key="2">
    <source>
        <dbReference type="ARBA" id="ARBA00010859"/>
    </source>
</evidence>
<dbReference type="FunFam" id="1.10.530.10:FF:000001">
    <property type="entry name" value="Lysozyme C"/>
    <property type="match status" value="1"/>
</dbReference>
<keyword evidence="4" id="KW-0929">Antimicrobial</keyword>
<evidence type="ECO:0000256" key="3">
    <source>
        <dbReference type="ARBA" id="ARBA00012732"/>
    </source>
</evidence>
<dbReference type="SMART" id="SM00263">
    <property type="entry name" value="LYZ1"/>
    <property type="match status" value="1"/>
</dbReference>
<evidence type="ECO:0000313" key="11">
    <source>
        <dbReference type="Proteomes" id="UP001318040"/>
    </source>
</evidence>
<proteinExistence type="inferred from homology"/>
<evidence type="ECO:0000256" key="9">
    <source>
        <dbReference type="RuleBase" id="RU004440"/>
    </source>
</evidence>